<reference evidence="1" key="1">
    <citation type="journal article" date="2021" name="Open Biol.">
        <title>Shared evolutionary footprints suggest mitochondrial oxidative damage underlies multiple complex I losses in fungi.</title>
        <authorList>
            <person name="Schikora-Tamarit M.A."/>
            <person name="Marcet-Houben M."/>
            <person name="Nosek J."/>
            <person name="Gabaldon T."/>
        </authorList>
    </citation>
    <scope>NUCLEOTIDE SEQUENCE</scope>
    <source>
        <strain evidence="1">CBS6075</strain>
    </source>
</reference>
<accession>A0A9P8T4G0</accession>
<name>A0A9P8T4G0_9ASCO</name>
<reference evidence="1" key="2">
    <citation type="submission" date="2021-01" db="EMBL/GenBank/DDBJ databases">
        <authorList>
            <person name="Schikora-Tamarit M.A."/>
        </authorList>
    </citation>
    <scope>NUCLEOTIDE SEQUENCE</scope>
    <source>
        <strain evidence="1">CBS6075</strain>
    </source>
</reference>
<keyword evidence="2" id="KW-1185">Reference proteome</keyword>
<dbReference type="GeneID" id="70235839"/>
<gene>
    <name evidence="1" type="ORF">OGAPHI_003874</name>
</gene>
<dbReference type="AntiFam" id="ANF00201">
    <property type="entry name" value="Shadow ORF (opposite gacS)"/>
</dbReference>
<sequence length="569" mass="62794">MQQHKRHVLDLRQLAKLAAGLDRVDDDGVVAGRVVNAHTGNVLHHHWLQLQLSDVLRDVLLGWLVVLRRNEQHLVALEWEQHLQLSEQIDLGGRDQNRKVEVGPVTVVRGDPDLSAHEMDQLLRNRQSQTSTTELTRGGTISLAERVENHTQLVFLDTNTGVAHTELQKQLVGVVDYPRRLLDADSDLSVARELDSVQLLLNGLHGQCFESTENSASQREIDFLNGHAVRFDLGNIQNVVNDGQQRVGKVMHNRQHLPLVLRQLRLERQLSHTNDTVHRRSNLVGRVGQELRLGAVSKLGSLSGSSVSLNGLSQVQHHLVNLGLQGIHFSRGLHGNESREVSVRSGSSDLGKRSHLRGQVRSHDVDVGGDFFPKPVNVVNLGLHTQFTVNTHILGHSGDFLGENLQRVHHLINVGSDFGGQVTFGDRSGDVGDVSHLSGEVQSHGVDVVGEFEPNTRHILDSSLSTQTSLDSCFSSHPRDFEGELPQLVHHLVDSVLQLQDLALGENVGFPRQISSCNGRGDLGDFSHLVCQVQGHCVDIVDERAPNARGLDFQRLDLATKFTVSDLCG</sequence>
<evidence type="ECO:0000313" key="2">
    <source>
        <dbReference type="Proteomes" id="UP000769157"/>
    </source>
</evidence>
<protein>
    <submittedName>
        <fullName evidence="1">Uncharacterized protein</fullName>
    </submittedName>
</protein>
<dbReference type="AlphaFoldDB" id="A0A9P8T4G0"/>
<comment type="caution">
    <text evidence="1">The sequence shown here is derived from an EMBL/GenBank/DDBJ whole genome shotgun (WGS) entry which is preliminary data.</text>
</comment>
<organism evidence="1 2">
    <name type="scientific">Ogataea philodendri</name>
    <dbReference type="NCBI Taxonomy" id="1378263"/>
    <lineage>
        <taxon>Eukaryota</taxon>
        <taxon>Fungi</taxon>
        <taxon>Dikarya</taxon>
        <taxon>Ascomycota</taxon>
        <taxon>Saccharomycotina</taxon>
        <taxon>Pichiomycetes</taxon>
        <taxon>Pichiales</taxon>
        <taxon>Pichiaceae</taxon>
        <taxon>Ogataea</taxon>
    </lineage>
</organism>
<dbReference type="Proteomes" id="UP000769157">
    <property type="component" value="Unassembled WGS sequence"/>
</dbReference>
<dbReference type="EMBL" id="JAEUBE010000295">
    <property type="protein sequence ID" value="KAH3665686.1"/>
    <property type="molecule type" value="Genomic_DNA"/>
</dbReference>
<evidence type="ECO:0000313" key="1">
    <source>
        <dbReference type="EMBL" id="KAH3665686.1"/>
    </source>
</evidence>
<proteinExistence type="predicted"/>
<dbReference type="RefSeq" id="XP_046060890.1">
    <property type="nucleotide sequence ID" value="XM_046204891.1"/>
</dbReference>